<dbReference type="EMBL" id="SWAV01000005">
    <property type="protein sequence ID" value="TKA90374.1"/>
    <property type="molecule type" value="Genomic_DNA"/>
</dbReference>
<protein>
    <submittedName>
        <fullName evidence="1">Uncharacterized protein</fullName>
    </submittedName>
</protein>
<sequence length="142" mass="15988">MDRHAHVLYCDDIRHELGGKITFVGAYGASLLVNEFPVTMPKLCARLDLVTPASRLFEHIEIQILLNEKKIGDLKLASDELNKSQPEHHISSVRDDQSELAQTLHFDFVFSPIQLDAPGRLRIIVNTESEELQVLSLSIGKM</sequence>
<dbReference type="RefSeq" id="WP_136869926.1">
    <property type="nucleotide sequence ID" value="NZ_SWAV01000005.1"/>
</dbReference>
<organism evidence="1 2">
    <name type="scientific">Halopseudomonas bauzanensis</name>
    <dbReference type="NCBI Taxonomy" id="653930"/>
    <lineage>
        <taxon>Bacteria</taxon>
        <taxon>Pseudomonadati</taxon>
        <taxon>Pseudomonadota</taxon>
        <taxon>Gammaproteobacteria</taxon>
        <taxon>Pseudomonadales</taxon>
        <taxon>Pseudomonadaceae</taxon>
        <taxon>Halopseudomonas</taxon>
    </lineage>
</organism>
<dbReference type="Proteomes" id="UP000305198">
    <property type="component" value="Unassembled WGS sequence"/>
</dbReference>
<gene>
    <name evidence="1" type="ORF">FA869_14750</name>
</gene>
<evidence type="ECO:0000313" key="1">
    <source>
        <dbReference type="EMBL" id="TKA90374.1"/>
    </source>
</evidence>
<proteinExistence type="predicted"/>
<name>A0A4U0YKX7_9GAMM</name>
<evidence type="ECO:0000313" key="2">
    <source>
        <dbReference type="Proteomes" id="UP000305198"/>
    </source>
</evidence>
<dbReference type="InterPro" id="IPR054221">
    <property type="entry name" value="DUF6941"/>
</dbReference>
<dbReference type="Pfam" id="PF22091">
    <property type="entry name" value="DUF6941"/>
    <property type="match status" value="1"/>
</dbReference>
<accession>A0A4U0YKX7</accession>
<reference evidence="1 2" key="1">
    <citation type="submission" date="2019-04" db="EMBL/GenBank/DDBJ databases">
        <title>Crypto-aerobic microbial life in anoxic (sulfidic) marine sediments.</title>
        <authorList>
            <person name="Bhattacharya S."/>
            <person name="Roy C."/>
            <person name="Mondal N."/>
            <person name="Sarkar J."/>
            <person name="Mandal S."/>
            <person name="Rameez M.J."/>
            <person name="Ghosh W."/>
        </authorList>
    </citation>
    <scope>NUCLEOTIDE SEQUENCE [LARGE SCALE GENOMIC DNA]</scope>
    <source>
        <strain evidence="1 2">SBBB</strain>
    </source>
</reference>
<comment type="caution">
    <text evidence="1">The sequence shown here is derived from an EMBL/GenBank/DDBJ whole genome shotgun (WGS) entry which is preliminary data.</text>
</comment>
<dbReference type="AlphaFoldDB" id="A0A4U0YKX7"/>